<evidence type="ECO:0000256" key="2">
    <source>
        <dbReference type="ARBA" id="ARBA00023082"/>
    </source>
</evidence>
<dbReference type="eggNOG" id="COG1595">
    <property type="taxonomic scope" value="Bacteria"/>
</dbReference>
<protein>
    <submittedName>
        <fullName evidence="6">RNA polymerase sigma factor, sigma-70 family</fullName>
    </submittedName>
</protein>
<evidence type="ECO:0000256" key="3">
    <source>
        <dbReference type="ARBA" id="ARBA00023125"/>
    </source>
</evidence>
<accession>G7V906</accession>
<feature type="domain" description="RNA polymerase sigma-70 region 2" evidence="5">
    <location>
        <begin position="8"/>
        <end position="41"/>
    </location>
</feature>
<name>G7V906_THELD</name>
<dbReference type="PANTHER" id="PTHR30385">
    <property type="entry name" value="SIGMA FACTOR F FLAGELLAR"/>
    <property type="match status" value="1"/>
</dbReference>
<dbReference type="SUPFAM" id="SSF88946">
    <property type="entry name" value="Sigma2 domain of RNA polymerase sigma factors"/>
    <property type="match status" value="1"/>
</dbReference>
<dbReference type="Proteomes" id="UP000005868">
    <property type="component" value="Chromosome"/>
</dbReference>
<reference evidence="7" key="1">
    <citation type="submission" date="2011-10" db="EMBL/GenBank/DDBJ databases">
        <title>The complete genome of chromosome of Thermovirga lienii DSM 17291.</title>
        <authorList>
            <consortium name="US DOE Joint Genome Institute (JGI-PGF)"/>
            <person name="Lucas S."/>
            <person name="Copeland A."/>
            <person name="Lapidus A."/>
            <person name="Glavina del Rio T."/>
            <person name="Dalin E."/>
            <person name="Tice H."/>
            <person name="Bruce D."/>
            <person name="Goodwin L."/>
            <person name="Pitluck S."/>
            <person name="Peters L."/>
            <person name="Mikhailova N."/>
            <person name="Saunders E."/>
            <person name="Kyrpides N."/>
            <person name="Mavromatis K."/>
            <person name="Ivanova N."/>
            <person name="Last F.I."/>
            <person name="Brettin T."/>
            <person name="Detter J.C."/>
            <person name="Han C."/>
            <person name="Larimer F."/>
            <person name="Land M."/>
            <person name="Hauser L."/>
            <person name="Markowitz V."/>
            <person name="Cheng J.-F."/>
            <person name="Hugenholtz P."/>
            <person name="Woyke T."/>
            <person name="Wu D."/>
            <person name="Spring S."/>
            <person name="Schroeder M."/>
            <person name="Brambilla E.-M."/>
            <person name="Klenk H.-P."/>
            <person name="Eisen J.A."/>
        </authorList>
    </citation>
    <scope>NUCLEOTIDE SEQUENCE [LARGE SCALE GENOMIC DNA]</scope>
    <source>
        <strain evidence="7">ATCC BAA-1197 / DSM 17291 / Cas60314</strain>
    </source>
</reference>
<dbReference type="HOGENOM" id="CLU_1642918_0_0_0"/>
<keyword evidence="4" id="KW-0804">Transcription</keyword>
<dbReference type="InterPro" id="IPR013325">
    <property type="entry name" value="RNA_pol_sigma_r2"/>
</dbReference>
<dbReference type="STRING" id="580340.Tlie_1829"/>
<dbReference type="GO" id="GO:0003677">
    <property type="term" value="F:DNA binding"/>
    <property type="evidence" value="ECO:0007669"/>
    <property type="project" value="UniProtKB-KW"/>
</dbReference>
<dbReference type="NCBIfam" id="TIGR02937">
    <property type="entry name" value="sigma70-ECF"/>
    <property type="match status" value="1"/>
</dbReference>
<dbReference type="InterPro" id="IPR007627">
    <property type="entry name" value="RNA_pol_sigma70_r2"/>
</dbReference>
<dbReference type="InterPro" id="IPR014284">
    <property type="entry name" value="RNA_pol_sigma-70_dom"/>
</dbReference>
<dbReference type="KEGG" id="tli:Tlie_1829"/>
<dbReference type="Pfam" id="PF04542">
    <property type="entry name" value="Sigma70_r2"/>
    <property type="match status" value="1"/>
</dbReference>
<dbReference type="OrthoDB" id="5508at2"/>
<sequence>MKMNKDFSKLIIATARRYANSREDFEDLVQEGHLALLELLKGRTQEKIKKTGELMDYVKKRLPGMMRSKARKLWKYREESKYDFKEEFENISDPRAISDFEIVDFRMFLENILKKDVEILRHFLAGKTQQQIGEILGMTQQAISKKMKIMKEKIKEALNEE</sequence>
<proteinExistence type="predicted"/>
<dbReference type="GO" id="GO:0006352">
    <property type="term" value="P:DNA-templated transcription initiation"/>
    <property type="evidence" value="ECO:0007669"/>
    <property type="project" value="InterPro"/>
</dbReference>
<evidence type="ECO:0000256" key="4">
    <source>
        <dbReference type="ARBA" id="ARBA00023163"/>
    </source>
</evidence>
<evidence type="ECO:0000313" key="6">
    <source>
        <dbReference type="EMBL" id="AER67540.1"/>
    </source>
</evidence>
<dbReference type="EMBL" id="CP003096">
    <property type="protein sequence ID" value="AER67540.1"/>
    <property type="molecule type" value="Genomic_DNA"/>
</dbReference>
<reference evidence="6 7" key="2">
    <citation type="journal article" date="2012" name="Stand. Genomic Sci.">
        <title>Genome sequence of the moderately thermophilic, amino-acid-degrading and sulfur-reducing bacterium Thermovirga lienii type strain (Cas60314(T)).</title>
        <authorList>
            <person name="Goker M."/>
            <person name="Saunders E."/>
            <person name="Lapidus A."/>
            <person name="Nolan M."/>
            <person name="Lucas S."/>
            <person name="Hammon N."/>
            <person name="Deshpande S."/>
            <person name="Cheng J.F."/>
            <person name="Han C."/>
            <person name="Tapia R."/>
            <person name="Goodwin L.A."/>
            <person name="Pitluck S."/>
            <person name="Liolios K."/>
            <person name="Mavromatis K."/>
            <person name="Pagani I."/>
            <person name="Ivanova N."/>
            <person name="Mikhailova N."/>
            <person name="Pati A."/>
            <person name="Chen A."/>
            <person name="Palaniappan K."/>
            <person name="Land M."/>
            <person name="Chang Y.J."/>
            <person name="Jeffries C.D."/>
            <person name="Brambilla E.M."/>
            <person name="Rohde M."/>
            <person name="Spring S."/>
            <person name="Detter J.C."/>
            <person name="Woyke T."/>
            <person name="Bristow J."/>
            <person name="Eisen J.A."/>
            <person name="Markowitz V."/>
            <person name="Hugenholtz P."/>
            <person name="Kyrpides N.C."/>
            <person name="Klenk H.P."/>
        </authorList>
    </citation>
    <scope>NUCLEOTIDE SEQUENCE [LARGE SCALE GENOMIC DNA]</scope>
    <source>
        <strain evidence="7">ATCC BAA-1197 / DSM 17291 / Cas60314</strain>
    </source>
</reference>
<keyword evidence="1" id="KW-0805">Transcription regulation</keyword>
<evidence type="ECO:0000259" key="5">
    <source>
        <dbReference type="Pfam" id="PF04542"/>
    </source>
</evidence>
<keyword evidence="7" id="KW-1185">Reference proteome</keyword>
<dbReference type="SUPFAM" id="SSF88659">
    <property type="entry name" value="Sigma3 and sigma4 domains of RNA polymerase sigma factors"/>
    <property type="match status" value="1"/>
</dbReference>
<keyword evidence="3" id="KW-0238">DNA-binding</keyword>
<dbReference type="GO" id="GO:0016987">
    <property type="term" value="F:sigma factor activity"/>
    <property type="evidence" value="ECO:0007669"/>
    <property type="project" value="UniProtKB-KW"/>
</dbReference>
<organism evidence="6 7">
    <name type="scientific">Thermovirga lienii (strain ATCC BAA-1197 / DSM 17291 / Cas60314)</name>
    <dbReference type="NCBI Taxonomy" id="580340"/>
    <lineage>
        <taxon>Bacteria</taxon>
        <taxon>Thermotogati</taxon>
        <taxon>Synergistota</taxon>
        <taxon>Synergistia</taxon>
        <taxon>Synergistales</taxon>
        <taxon>Thermovirgaceae</taxon>
        <taxon>Thermovirga</taxon>
    </lineage>
</organism>
<dbReference type="InterPro" id="IPR013324">
    <property type="entry name" value="RNA_pol_sigma_r3/r4-like"/>
</dbReference>
<gene>
    <name evidence="6" type="ordered locus">Tlie_1829</name>
</gene>
<evidence type="ECO:0000256" key="1">
    <source>
        <dbReference type="ARBA" id="ARBA00023015"/>
    </source>
</evidence>
<evidence type="ECO:0000313" key="7">
    <source>
        <dbReference type="Proteomes" id="UP000005868"/>
    </source>
</evidence>
<dbReference type="AlphaFoldDB" id="G7V906"/>
<keyword evidence="2" id="KW-0731">Sigma factor</keyword>